<feature type="region of interest" description="Disordered" evidence="1">
    <location>
        <begin position="363"/>
        <end position="389"/>
    </location>
</feature>
<feature type="region of interest" description="Disordered" evidence="1">
    <location>
        <begin position="513"/>
        <end position="537"/>
    </location>
</feature>
<reference evidence="3" key="1">
    <citation type="submission" date="2019-08" db="EMBL/GenBank/DDBJ databases">
        <title>Reference gene set and small RNA set construction with multiple tissues from Davidia involucrata Baill.</title>
        <authorList>
            <person name="Yang H."/>
            <person name="Zhou C."/>
            <person name="Li G."/>
            <person name="Wang J."/>
            <person name="Gao P."/>
            <person name="Wang M."/>
            <person name="Wang R."/>
            <person name="Zhao Y."/>
        </authorList>
    </citation>
    <scope>NUCLEOTIDE SEQUENCE</scope>
    <source>
        <tissue evidence="3">Mixed with DoveR01_LX</tissue>
    </source>
</reference>
<dbReference type="Pfam" id="PF12552">
    <property type="entry name" value="DUF3741"/>
    <property type="match status" value="1"/>
</dbReference>
<dbReference type="AlphaFoldDB" id="A0A5B6ZUB4"/>
<name>A0A5B6ZUB4_DAVIN</name>
<protein>
    <recommendedName>
        <fullName evidence="2">DUF3741 domain-containing protein</fullName>
    </recommendedName>
</protein>
<dbReference type="PANTHER" id="PTHR47212:SF2">
    <property type="entry name" value="DUF3741 DOMAIN-CONTAINING PROTEIN"/>
    <property type="match status" value="1"/>
</dbReference>
<evidence type="ECO:0000313" key="3">
    <source>
        <dbReference type="EMBL" id="MPA47544.1"/>
    </source>
</evidence>
<evidence type="ECO:0000259" key="2">
    <source>
        <dbReference type="Pfam" id="PF12552"/>
    </source>
</evidence>
<organism evidence="3">
    <name type="scientific">Davidia involucrata</name>
    <name type="common">Dove tree</name>
    <dbReference type="NCBI Taxonomy" id="16924"/>
    <lineage>
        <taxon>Eukaryota</taxon>
        <taxon>Viridiplantae</taxon>
        <taxon>Streptophyta</taxon>
        <taxon>Embryophyta</taxon>
        <taxon>Tracheophyta</taxon>
        <taxon>Spermatophyta</taxon>
        <taxon>Magnoliopsida</taxon>
        <taxon>eudicotyledons</taxon>
        <taxon>Gunneridae</taxon>
        <taxon>Pentapetalae</taxon>
        <taxon>asterids</taxon>
        <taxon>Cornales</taxon>
        <taxon>Nyssaceae</taxon>
        <taxon>Davidia</taxon>
    </lineage>
</organism>
<dbReference type="EMBL" id="GHES01016985">
    <property type="protein sequence ID" value="MPA47544.1"/>
    <property type="molecule type" value="Transcribed_RNA"/>
</dbReference>
<gene>
    <name evidence="3" type="ORF">Din_016985</name>
</gene>
<feature type="compositionally biased region" description="Basic and acidic residues" evidence="1">
    <location>
        <begin position="369"/>
        <end position="384"/>
    </location>
</feature>
<dbReference type="InterPro" id="IPR022212">
    <property type="entry name" value="DUF3741"/>
</dbReference>
<dbReference type="PANTHER" id="PTHR47212">
    <property type="entry name" value="ADHESIN-LIKE PROTEIN, PUTATIVE (DUF3741)-RELATED"/>
    <property type="match status" value="1"/>
</dbReference>
<accession>A0A5B6ZUB4</accession>
<proteinExistence type="predicted"/>
<feature type="domain" description="DUF3741" evidence="2">
    <location>
        <begin position="215"/>
        <end position="250"/>
    </location>
</feature>
<sequence length="623" mass="70288">MERKLSTKRPELCEKSQSGGCMWGLIGILDFCQGNSKRKLLSDGRHLNRHVVGTGNSRSRLKLLPNFDEKCQEIDDGANKKSLTVDVGERSVKKFIEEEMSTEQHISKQATSTELKHIESDSGLFGHLAKNHKKSSKTCQRAYQLPAQDRKDVVSVGHQEPSFPSSMETSSDKLNLAAMLEAFCNETHHENGRQCGNEQRSISCARYDELNEINLQLDGANHQSKHFLDAFEILNANKEVFLELLQDPNSLLSKHIQHLLNSPTEKEKTESVSEAKFLECGINNPRNCEEAACNVKFRKQNMHNFLKKIKSRYGYLSKESDDPQHSNRIVVLKSGRKGMQNSENVTCHCSSLQSHHNLRIKGQSAKSCTDVKSKDKLSKPRDSESSIGPQCATISESVHKKLNMSTVSYSKKREIDIYLEAKRHLSERLSKVDEGDTFSSKHAPRTLGWMLSLPEHEFWATLSPKRDMEHGSASAQMRFSSSSNFQMANESSWQLQKEKKMSYPSPLRQNVEVPPCTDTSKPDGQLQIFDSKPSSPENFIPDTKFHNNICSTRDDLTSKGCVKNGETNDILQAGDFYLLELPSESNRTLVASGKQSIDAMNTCEEIQHLKCLRSVKFFILSNI</sequence>
<evidence type="ECO:0000256" key="1">
    <source>
        <dbReference type="SAM" id="MobiDB-lite"/>
    </source>
</evidence>